<proteinExistence type="predicted"/>
<organism evidence="1 2">
    <name type="scientific">Nonomuraea longispora</name>
    <dbReference type="NCBI Taxonomy" id="1848320"/>
    <lineage>
        <taxon>Bacteria</taxon>
        <taxon>Bacillati</taxon>
        <taxon>Actinomycetota</taxon>
        <taxon>Actinomycetes</taxon>
        <taxon>Streptosporangiales</taxon>
        <taxon>Streptosporangiaceae</taxon>
        <taxon>Nonomuraea</taxon>
    </lineage>
</organism>
<evidence type="ECO:0000313" key="2">
    <source>
        <dbReference type="Proteomes" id="UP000295157"/>
    </source>
</evidence>
<dbReference type="AlphaFoldDB" id="A0A4R4NJJ9"/>
<dbReference type="RefSeq" id="WP_132332615.1">
    <property type="nucleotide sequence ID" value="NZ_SMJZ01000037.1"/>
</dbReference>
<comment type="caution">
    <text evidence="1">The sequence shown here is derived from an EMBL/GenBank/DDBJ whole genome shotgun (WGS) entry which is preliminary data.</text>
</comment>
<dbReference type="Proteomes" id="UP000295157">
    <property type="component" value="Unassembled WGS sequence"/>
</dbReference>
<evidence type="ECO:0000313" key="1">
    <source>
        <dbReference type="EMBL" id="TDC07657.1"/>
    </source>
</evidence>
<accession>A0A4R4NJJ9</accession>
<sequence>MLETMIEEYVETLRTLTLDIFAYTLTIPDSGQLTSAEAIRRLRSAPLTQPAGPPGPYDTDGDEDLMLIAIDNGIVTLDGINPDPDRKEVTDRLAGQGLRHWYIAQDVEGNGTLYVRYGDAEGEVQCPEPLANPSTPWTEFLGPLTPYASLLASLYDDRELERDATAIFLAIIEHESGVRFNEALLARPRLIVPVDPHRPIV</sequence>
<dbReference type="EMBL" id="SMJZ01000037">
    <property type="protein sequence ID" value="TDC07657.1"/>
    <property type="molecule type" value="Genomic_DNA"/>
</dbReference>
<keyword evidence="2" id="KW-1185">Reference proteome</keyword>
<reference evidence="1 2" key="1">
    <citation type="submission" date="2019-02" db="EMBL/GenBank/DDBJ databases">
        <title>Draft genome sequences of novel Actinobacteria.</title>
        <authorList>
            <person name="Sahin N."/>
            <person name="Ay H."/>
            <person name="Saygin H."/>
        </authorList>
    </citation>
    <scope>NUCLEOTIDE SEQUENCE [LARGE SCALE GENOMIC DNA]</scope>
    <source>
        <strain evidence="1 2">KC201</strain>
    </source>
</reference>
<name>A0A4R4NJJ9_9ACTN</name>
<protein>
    <submittedName>
        <fullName evidence="1">Uncharacterized protein</fullName>
    </submittedName>
</protein>
<gene>
    <name evidence="1" type="ORF">E1267_12580</name>
</gene>